<comment type="caution">
    <text evidence="3">The sequence shown here is derived from an EMBL/GenBank/DDBJ whole genome shotgun (WGS) entry which is preliminary data.</text>
</comment>
<evidence type="ECO:0000313" key="4">
    <source>
        <dbReference type="Proteomes" id="UP001155241"/>
    </source>
</evidence>
<dbReference type="InterPro" id="IPR027558">
    <property type="entry name" value="Pre_pil_HX9DG_C"/>
</dbReference>
<gene>
    <name evidence="3" type="ORF">NG895_23870</name>
</gene>
<keyword evidence="1" id="KW-0472">Membrane</keyword>
<organism evidence="3 4">
    <name type="scientific">Aeoliella straminimaris</name>
    <dbReference type="NCBI Taxonomy" id="2954799"/>
    <lineage>
        <taxon>Bacteria</taxon>
        <taxon>Pseudomonadati</taxon>
        <taxon>Planctomycetota</taxon>
        <taxon>Planctomycetia</taxon>
        <taxon>Pirellulales</taxon>
        <taxon>Lacipirellulaceae</taxon>
        <taxon>Aeoliella</taxon>
    </lineage>
</organism>
<keyword evidence="1" id="KW-0812">Transmembrane</keyword>
<keyword evidence="4" id="KW-1185">Reference proteome</keyword>
<dbReference type="NCBIfam" id="TIGR02532">
    <property type="entry name" value="IV_pilin_GFxxxE"/>
    <property type="match status" value="1"/>
</dbReference>
<dbReference type="InterPro" id="IPR011453">
    <property type="entry name" value="DUF1559"/>
</dbReference>
<dbReference type="PANTHER" id="PTHR30093:SF2">
    <property type="entry name" value="TYPE II SECRETION SYSTEM PROTEIN H"/>
    <property type="match status" value="1"/>
</dbReference>
<dbReference type="InterPro" id="IPR045584">
    <property type="entry name" value="Pilin-like"/>
</dbReference>
<keyword evidence="1" id="KW-1133">Transmembrane helix</keyword>
<dbReference type="Proteomes" id="UP001155241">
    <property type="component" value="Unassembled WGS sequence"/>
</dbReference>
<dbReference type="PANTHER" id="PTHR30093">
    <property type="entry name" value="GENERAL SECRETION PATHWAY PROTEIN G"/>
    <property type="match status" value="1"/>
</dbReference>
<accession>A0A9X2JJN6</accession>
<dbReference type="Gene3D" id="3.30.700.10">
    <property type="entry name" value="Glycoprotein, Type 4 Pilin"/>
    <property type="match status" value="1"/>
</dbReference>
<dbReference type="AlphaFoldDB" id="A0A9X2JJN6"/>
<sequence>MDRTLNDSSVVSNQAKATCSCREYHRPYGFTLVELLVVIAIIGILVALLLPAVQAAREAARRTTCTNHLKQIGLALLNYESTNKTFPAGGQIKVPEFCQGDCRGYPMYVSIMPYLEEVTAGDLFDTYGAAGGWLVFYQRALDNPGGPEAQLIETEFIVYKCPSRTEWQGVSARRDYFGVAGGKTRFAHGWRGDVFFDGVYHIAEEGIPTRRVIDGTSNTLAVGESVHFARWGLGDGYGDGKIGGPVAWYHGGACAPGTNACAKGRESHGRALRTTKYPLNFEFVQAFGEVKPDQSNEVPFGSEHPGGALFAYVDGHVDLVQEDIDMNTYQTLSTFAGGDIEGVVEQEAGRR</sequence>
<evidence type="ECO:0000259" key="2">
    <source>
        <dbReference type="Pfam" id="PF07596"/>
    </source>
</evidence>
<evidence type="ECO:0000256" key="1">
    <source>
        <dbReference type="SAM" id="Phobius"/>
    </source>
</evidence>
<dbReference type="NCBIfam" id="TIGR04294">
    <property type="entry name" value="pre_pil_HX9DG"/>
    <property type="match status" value="1"/>
</dbReference>
<dbReference type="Pfam" id="PF07596">
    <property type="entry name" value="SBP_bac_10"/>
    <property type="match status" value="1"/>
</dbReference>
<dbReference type="Pfam" id="PF07963">
    <property type="entry name" value="N_methyl"/>
    <property type="match status" value="1"/>
</dbReference>
<dbReference type="SUPFAM" id="SSF54523">
    <property type="entry name" value="Pili subunits"/>
    <property type="match status" value="1"/>
</dbReference>
<name>A0A9X2JJN6_9BACT</name>
<protein>
    <submittedName>
        <fullName evidence="3">DUF1559 domain-containing protein</fullName>
    </submittedName>
</protein>
<feature type="domain" description="DUF1559" evidence="2">
    <location>
        <begin position="54"/>
        <end position="326"/>
    </location>
</feature>
<dbReference type="InterPro" id="IPR012902">
    <property type="entry name" value="N_methyl_site"/>
</dbReference>
<evidence type="ECO:0000313" key="3">
    <source>
        <dbReference type="EMBL" id="MCO6046948.1"/>
    </source>
</evidence>
<reference evidence="3" key="1">
    <citation type="submission" date="2022-06" db="EMBL/GenBank/DDBJ databases">
        <title>Aeoliella straminimaris, a novel planctomycete from sediments.</title>
        <authorList>
            <person name="Vitorino I.R."/>
            <person name="Lage O.M."/>
        </authorList>
    </citation>
    <scope>NUCLEOTIDE SEQUENCE</scope>
    <source>
        <strain evidence="3">ICT_H6.2</strain>
    </source>
</reference>
<dbReference type="RefSeq" id="WP_252855060.1">
    <property type="nucleotide sequence ID" value="NZ_JAMXLR010000081.1"/>
</dbReference>
<proteinExistence type="predicted"/>
<dbReference type="EMBL" id="JAMXLR010000081">
    <property type="protein sequence ID" value="MCO6046948.1"/>
    <property type="molecule type" value="Genomic_DNA"/>
</dbReference>
<feature type="transmembrane region" description="Helical" evidence="1">
    <location>
        <begin position="32"/>
        <end position="53"/>
    </location>
</feature>